<proteinExistence type="predicted"/>
<evidence type="ECO:0000313" key="4">
    <source>
        <dbReference type="Proteomes" id="UP000775547"/>
    </source>
</evidence>
<dbReference type="EMBL" id="JABCKV010000325">
    <property type="protein sequence ID" value="KAG5641367.1"/>
    <property type="molecule type" value="Genomic_DNA"/>
</dbReference>
<dbReference type="AlphaFoldDB" id="A0A9P7G6F1"/>
<keyword evidence="4" id="KW-1185">Reference proteome</keyword>
<name>A0A9P7G6F1_9AGAR</name>
<gene>
    <name evidence="3" type="ORF">DXG03_005383</name>
</gene>
<keyword evidence="2" id="KW-0812">Transmembrane</keyword>
<evidence type="ECO:0000313" key="3">
    <source>
        <dbReference type="EMBL" id="KAG5641367.1"/>
    </source>
</evidence>
<feature type="non-terminal residue" evidence="3">
    <location>
        <position position="1"/>
    </location>
</feature>
<evidence type="ECO:0000256" key="2">
    <source>
        <dbReference type="SAM" id="Phobius"/>
    </source>
</evidence>
<sequence>MPSAETTLSYIAAALSFLTVFTPFVLYVKYSSPAAFIRYFDELLIDTKQIYTGAVAEGLLPPQMSAKAGAKLRRYQVAGDVLRSAKFNTLSLSQILRSYIKFNSNMNKIKMLSKGLTSLRTNILTASQEERQRRAAQHIPPGDEDASILHGSFMDLMFISESSHVNGEGAPVHSQIQISSNNTTDGPTILRLSSDAPPPSSPCSICLLKHWISVRCSRRTKPSSSSVGQTLDNDQEIESPSRSATLVEELPPSGRHSRWWRPEHKAGAGMEDIEAARPVSKSSEYLDSEAFPLEPSQMEMDITSIVA</sequence>
<keyword evidence="2" id="KW-0472">Membrane</keyword>
<protein>
    <submittedName>
        <fullName evidence="3">Uncharacterized protein</fullName>
    </submittedName>
</protein>
<feature type="compositionally biased region" description="Polar residues" evidence="1">
    <location>
        <begin position="222"/>
        <end position="244"/>
    </location>
</feature>
<keyword evidence="2" id="KW-1133">Transmembrane helix</keyword>
<evidence type="ECO:0000256" key="1">
    <source>
        <dbReference type="SAM" id="MobiDB-lite"/>
    </source>
</evidence>
<accession>A0A9P7G6F1</accession>
<comment type="caution">
    <text evidence="3">The sequence shown here is derived from an EMBL/GenBank/DDBJ whole genome shotgun (WGS) entry which is preliminary data.</text>
</comment>
<feature type="transmembrane region" description="Helical" evidence="2">
    <location>
        <begin position="6"/>
        <end position="28"/>
    </location>
</feature>
<feature type="region of interest" description="Disordered" evidence="1">
    <location>
        <begin position="219"/>
        <end position="260"/>
    </location>
</feature>
<reference evidence="3" key="1">
    <citation type="submission" date="2020-07" db="EMBL/GenBank/DDBJ databases">
        <authorList>
            <person name="Nieuwenhuis M."/>
            <person name="Van De Peppel L.J.J."/>
        </authorList>
    </citation>
    <scope>NUCLEOTIDE SEQUENCE</scope>
    <source>
        <strain evidence="3">AP01</strain>
        <tissue evidence="3">Mycelium</tissue>
    </source>
</reference>
<organism evidence="3 4">
    <name type="scientific">Asterophora parasitica</name>
    <dbReference type="NCBI Taxonomy" id="117018"/>
    <lineage>
        <taxon>Eukaryota</taxon>
        <taxon>Fungi</taxon>
        <taxon>Dikarya</taxon>
        <taxon>Basidiomycota</taxon>
        <taxon>Agaricomycotina</taxon>
        <taxon>Agaricomycetes</taxon>
        <taxon>Agaricomycetidae</taxon>
        <taxon>Agaricales</taxon>
        <taxon>Tricholomatineae</taxon>
        <taxon>Lyophyllaceae</taxon>
        <taxon>Asterophora</taxon>
    </lineage>
</organism>
<dbReference type="Proteomes" id="UP000775547">
    <property type="component" value="Unassembled WGS sequence"/>
</dbReference>
<dbReference type="OrthoDB" id="3069610at2759"/>
<reference evidence="3" key="2">
    <citation type="submission" date="2021-10" db="EMBL/GenBank/DDBJ databases">
        <title>Phylogenomics reveals ancestral predisposition of the termite-cultivated fungus Termitomyces towards a domesticated lifestyle.</title>
        <authorList>
            <person name="Auxier B."/>
            <person name="Grum-Grzhimaylo A."/>
            <person name="Cardenas M.E."/>
            <person name="Lodge J.D."/>
            <person name="Laessoe T."/>
            <person name="Pedersen O."/>
            <person name="Smith M.E."/>
            <person name="Kuyper T.W."/>
            <person name="Franco-Molano E.A."/>
            <person name="Baroni T.J."/>
            <person name="Aanen D.K."/>
        </authorList>
    </citation>
    <scope>NUCLEOTIDE SEQUENCE</scope>
    <source>
        <strain evidence="3">AP01</strain>
        <tissue evidence="3">Mycelium</tissue>
    </source>
</reference>